<comment type="subcellular location">
    <subcellularLocation>
        <location evidence="1">Nucleus</location>
        <location evidence="1">Nucleolus</location>
    </subcellularLocation>
</comment>
<evidence type="ECO:0000256" key="6">
    <source>
        <dbReference type="ARBA" id="ARBA00023242"/>
    </source>
</evidence>
<dbReference type="InterPro" id="IPR001680">
    <property type="entry name" value="WD40_rpt"/>
</dbReference>
<proteinExistence type="inferred from homology"/>
<evidence type="ECO:0000256" key="7">
    <source>
        <dbReference type="PROSITE-ProRule" id="PRU00221"/>
    </source>
</evidence>
<dbReference type="CDD" id="cd00200">
    <property type="entry name" value="WD40"/>
    <property type="match status" value="2"/>
</dbReference>
<feature type="compositionally biased region" description="Acidic residues" evidence="8">
    <location>
        <begin position="903"/>
        <end position="920"/>
    </location>
</feature>
<keyword evidence="5" id="KW-0677">Repeat</keyword>
<accession>A0A371BZU2</accession>
<dbReference type="InterPro" id="IPR007148">
    <property type="entry name" value="SSU_processome_Utp12"/>
</dbReference>
<dbReference type="PROSITE" id="PS00678">
    <property type="entry name" value="WD_REPEATS_1"/>
    <property type="match status" value="3"/>
</dbReference>
<name>A0A371BZU2_YARLL</name>
<dbReference type="GO" id="GO:0034388">
    <property type="term" value="C:Pwp2p-containing subcomplex of 90S preribosome"/>
    <property type="evidence" value="ECO:0007669"/>
    <property type="project" value="TreeGrafter"/>
</dbReference>
<protein>
    <submittedName>
        <fullName evidence="10">Quinon protein alcohol dehydrogenase-like superfamily</fullName>
    </submittedName>
</protein>
<dbReference type="InterPro" id="IPR020472">
    <property type="entry name" value="WD40_PAC1"/>
</dbReference>
<dbReference type="Pfam" id="PF00400">
    <property type="entry name" value="WD40"/>
    <property type="match status" value="5"/>
</dbReference>
<dbReference type="SUPFAM" id="SSF50978">
    <property type="entry name" value="WD40 repeat-like"/>
    <property type="match status" value="1"/>
</dbReference>
<sequence length="958" mass="107085">MSRVLRLDSEEGHYVSMVGGIKTTIVSVDVIGYLYCVYAIIDMKADYKFSNLLGTVYRQGNLVFTPDGTALLSPVGNRVSYFDLVKNTSFTFPYEHRRNITCIALNAQGSLMLTVSDDGKAILVNFKRRTVIHHFNFRDVVSDVQFSPDSQYFAINIGARLEVWAIPSDTNSRSFAPFVRHKRYEGHFAEITSITWSDDSRFFLTTSKDLTCRVWSLMDKDSGAAATLGGHRDTITNAFFSQDQETIYTVSKDGACFEWAYDDNDDGDDGFVGWKIKDRHYFHQQSVLKCSAFHAKSNILVVGFANGTFAMYELPSMTQIQTMSVSQHGIDFVTINSTGEWMALGASKLGQLLVWEWQSESYILKQQGHFDSMNSLVYSPDGSKVVTASEDGKIKLWDTSSGFCLVTFTEHSAAVTALEFSRKGNVLFSASLDGSVRAWDLIRYRNFRTFAAPERVQFSSLAVDPSGEVVCAGSLDNFDIYVWSVQTSQLLDTLAGHEGPVSCLSFGAEIANASILASASWDHTVRVWNIFARTQTVEPFQLTSDVLQVVMRPDSKQLSVSTLNGEISVWDIEEGKQVGSIDGAKDISGGRHSSDRFSAKNSARSKYFTCMTYSADGKCLIAGGNSRFICLYDVQSGVLLKRFEVSRNMSLEGTLDYLNSKNMTEAGALNLINDPDGSDWEDRVDDTLPGVVRGDKSKRRTRPEIRTTGIKFSPTGRQFAAASTEGLLMYSIDDELMFDPFDLDVDVTPQTTMEALENKEYLIALVMAHRLNVPRLIQRVYESIPVDTIERVARGLPVVYLERFLRFLASATEATPHAEFHLRWIKAVITAHGRHMAQRKHEYAQVLRAVQKFVTRVNKEVARLAGTNGYSAEFLLGSKPSVPVDESRMITGEPDEVLVPIETEMEVEDEDDDDDDDEEGWFGPESKNDAFAQMDVDEDDDDDEEEDELYCTGTVPEL</sequence>
<feature type="region of interest" description="Disordered" evidence="8">
    <location>
        <begin position="902"/>
        <end position="958"/>
    </location>
</feature>
<dbReference type="VEuPathDB" id="FungiDB:YALI1_B01839g"/>
<dbReference type="FunFam" id="2.130.10.10:FF:003269">
    <property type="entry name" value="YALI0B01078p"/>
    <property type="match status" value="1"/>
</dbReference>
<feature type="repeat" description="WD" evidence="7">
    <location>
        <begin position="408"/>
        <end position="449"/>
    </location>
</feature>
<feature type="repeat" description="WD" evidence="7">
    <location>
        <begin position="494"/>
        <end position="530"/>
    </location>
</feature>
<dbReference type="Gene3D" id="2.130.10.10">
    <property type="entry name" value="YVTN repeat-like/Quinoprotein amine dehydrogenase"/>
    <property type="match status" value="3"/>
</dbReference>
<gene>
    <name evidence="10" type="ORF">B0I71DRAFT_142778</name>
</gene>
<evidence type="ECO:0000313" key="10">
    <source>
        <dbReference type="EMBL" id="RDW23609.1"/>
    </source>
</evidence>
<reference evidence="10 11" key="1">
    <citation type="submission" date="2018-07" db="EMBL/GenBank/DDBJ databases">
        <title>Draft Genome Assemblies for Five Robust Yarrowia lipolytica Strains Exhibiting High Lipid Production and Pentose Sugar Utilization and Sugar Alcohol Secretion from Undetoxified Lignocellulosic Biomass Hydrolysates.</title>
        <authorList>
            <consortium name="DOE Joint Genome Institute"/>
            <person name="Walker C."/>
            <person name="Ryu S."/>
            <person name="Na H."/>
            <person name="Zane M."/>
            <person name="LaButti K."/>
            <person name="Lipzen A."/>
            <person name="Haridas S."/>
            <person name="Barry K."/>
            <person name="Grigoriev I.V."/>
            <person name="Quarterman J."/>
            <person name="Slininger P."/>
            <person name="Dien B."/>
            <person name="Trinh C.T."/>
        </authorList>
    </citation>
    <scope>NUCLEOTIDE SEQUENCE [LARGE SCALE GENOMIC DNA]</scope>
    <source>
        <strain evidence="10 11">YB392</strain>
    </source>
</reference>
<evidence type="ECO:0000259" key="9">
    <source>
        <dbReference type="Pfam" id="PF04003"/>
    </source>
</evidence>
<dbReference type="PANTHER" id="PTHR19858:SF0">
    <property type="entry name" value="PERIODIC TRYPTOPHAN PROTEIN 2 HOMOLOG"/>
    <property type="match status" value="1"/>
</dbReference>
<feature type="compositionally biased region" description="Acidic residues" evidence="8">
    <location>
        <begin position="935"/>
        <end position="949"/>
    </location>
</feature>
<keyword evidence="4 7" id="KW-0853">WD repeat</keyword>
<feature type="domain" description="Small-subunit processome Utp12" evidence="9">
    <location>
        <begin position="774"/>
        <end position="876"/>
    </location>
</feature>
<dbReference type="FunFam" id="2.130.10.10:FF:000602">
    <property type="entry name" value="Periodic tryptophan protein 2"/>
    <property type="match status" value="1"/>
</dbReference>
<organism evidence="10 11">
    <name type="scientific">Yarrowia lipolytica</name>
    <name type="common">Candida lipolytica</name>
    <dbReference type="NCBI Taxonomy" id="4952"/>
    <lineage>
        <taxon>Eukaryota</taxon>
        <taxon>Fungi</taxon>
        <taxon>Dikarya</taxon>
        <taxon>Ascomycota</taxon>
        <taxon>Saccharomycotina</taxon>
        <taxon>Dipodascomycetes</taxon>
        <taxon>Dipodascales</taxon>
        <taxon>Dipodascales incertae sedis</taxon>
        <taxon>Yarrowia</taxon>
    </lineage>
</organism>
<keyword evidence="3" id="KW-0597">Phosphoprotein</keyword>
<feature type="repeat" description="WD" evidence="7">
    <location>
        <begin position="366"/>
        <end position="407"/>
    </location>
</feature>
<dbReference type="PANTHER" id="PTHR19858">
    <property type="entry name" value="WD40 REPEAT PROTEIN"/>
    <property type="match status" value="1"/>
</dbReference>
<evidence type="ECO:0000256" key="1">
    <source>
        <dbReference type="ARBA" id="ARBA00004604"/>
    </source>
</evidence>
<dbReference type="InterPro" id="IPR036322">
    <property type="entry name" value="WD40_repeat_dom_sf"/>
</dbReference>
<dbReference type="InterPro" id="IPR011047">
    <property type="entry name" value="Quinoprotein_ADH-like_sf"/>
</dbReference>
<evidence type="ECO:0000256" key="4">
    <source>
        <dbReference type="ARBA" id="ARBA00022574"/>
    </source>
</evidence>
<dbReference type="InterPro" id="IPR015943">
    <property type="entry name" value="WD40/YVTN_repeat-like_dom_sf"/>
</dbReference>
<comment type="similarity">
    <text evidence="2">Belongs to the WD repeat PWP2 family.</text>
</comment>
<dbReference type="VEuPathDB" id="FungiDB:YALI0_B01078g"/>
<dbReference type="Proteomes" id="UP000256601">
    <property type="component" value="Unassembled WGS sequence"/>
</dbReference>
<dbReference type="PROSITE" id="PS50294">
    <property type="entry name" value="WD_REPEATS_REGION"/>
    <property type="match status" value="4"/>
</dbReference>
<dbReference type="SMART" id="SM00320">
    <property type="entry name" value="WD40"/>
    <property type="match status" value="13"/>
</dbReference>
<dbReference type="GO" id="GO:0000462">
    <property type="term" value="P:maturation of SSU-rRNA from tricistronic rRNA transcript (SSU-rRNA, 5.8S rRNA, LSU-rRNA)"/>
    <property type="evidence" value="ECO:0007669"/>
    <property type="project" value="TreeGrafter"/>
</dbReference>
<dbReference type="InterPro" id="IPR019775">
    <property type="entry name" value="WD40_repeat_CS"/>
</dbReference>
<dbReference type="PRINTS" id="PR00320">
    <property type="entry name" value="GPROTEINBRPT"/>
</dbReference>
<evidence type="ECO:0000313" key="11">
    <source>
        <dbReference type="Proteomes" id="UP000256601"/>
    </source>
</evidence>
<evidence type="ECO:0000256" key="8">
    <source>
        <dbReference type="SAM" id="MobiDB-lite"/>
    </source>
</evidence>
<evidence type="ECO:0000256" key="3">
    <source>
        <dbReference type="ARBA" id="ARBA00022553"/>
    </source>
</evidence>
<evidence type="ECO:0000256" key="2">
    <source>
        <dbReference type="ARBA" id="ARBA00010226"/>
    </source>
</evidence>
<dbReference type="PROSITE" id="PS50082">
    <property type="entry name" value="WD_REPEATS_2"/>
    <property type="match status" value="4"/>
</dbReference>
<dbReference type="AlphaFoldDB" id="A0A371BZU2"/>
<dbReference type="GO" id="GO:0000028">
    <property type="term" value="P:ribosomal small subunit assembly"/>
    <property type="evidence" value="ECO:0007669"/>
    <property type="project" value="TreeGrafter"/>
</dbReference>
<dbReference type="InterPro" id="IPR027145">
    <property type="entry name" value="PWP2"/>
</dbReference>
<dbReference type="SUPFAM" id="SSF50998">
    <property type="entry name" value="Quinoprotein alcohol dehydrogenase-like"/>
    <property type="match status" value="1"/>
</dbReference>
<evidence type="ECO:0000256" key="5">
    <source>
        <dbReference type="ARBA" id="ARBA00022737"/>
    </source>
</evidence>
<keyword evidence="6" id="KW-0539">Nucleus</keyword>
<feature type="repeat" description="WD" evidence="7">
    <location>
        <begin position="184"/>
        <end position="217"/>
    </location>
</feature>
<dbReference type="Pfam" id="PF04003">
    <property type="entry name" value="Utp12"/>
    <property type="match status" value="1"/>
</dbReference>
<dbReference type="GO" id="GO:0032040">
    <property type="term" value="C:small-subunit processome"/>
    <property type="evidence" value="ECO:0007669"/>
    <property type="project" value="TreeGrafter"/>
</dbReference>
<dbReference type="EMBL" id="KZ859073">
    <property type="protein sequence ID" value="RDW23609.1"/>
    <property type="molecule type" value="Genomic_DNA"/>
</dbReference>